<comment type="pathway">
    <text evidence="2">Protein modification; protein glycosylation.</text>
</comment>
<dbReference type="Gene3D" id="1.50.10.10">
    <property type="match status" value="1"/>
</dbReference>
<accession>A0A9W9GC47</accession>
<dbReference type="Proteomes" id="UP001149165">
    <property type="component" value="Unassembled WGS sequence"/>
</dbReference>
<keyword evidence="13" id="KW-0326">Glycosidase</keyword>
<dbReference type="OrthoDB" id="8118055at2759"/>
<dbReference type="AlphaFoldDB" id="A0A9W9GC47"/>
<evidence type="ECO:0000256" key="9">
    <source>
        <dbReference type="ARBA" id="ARBA00048605"/>
    </source>
</evidence>
<reference evidence="15" key="2">
    <citation type="journal article" date="2023" name="IMA Fungus">
        <title>Comparative genomic study of the Penicillium genus elucidates a diverse pangenome and 15 lateral gene transfer events.</title>
        <authorList>
            <person name="Petersen C."/>
            <person name="Sorensen T."/>
            <person name="Nielsen M.R."/>
            <person name="Sondergaard T.E."/>
            <person name="Sorensen J.L."/>
            <person name="Fitzpatrick D.A."/>
            <person name="Frisvad J.C."/>
            <person name="Nielsen K.L."/>
        </authorList>
    </citation>
    <scope>NUCLEOTIDE SEQUENCE</scope>
    <source>
        <strain evidence="15">IBT 30069</strain>
    </source>
</reference>
<dbReference type="GO" id="GO:0036503">
    <property type="term" value="P:ERAD pathway"/>
    <property type="evidence" value="ECO:0007669"/>
    <property type="project" value="UniProtKB-ARBA"/>
</dbReference>
<comment type="cofactor">
    <cofactor evidence="1 11">
        <name>Ca(2+)</name>
        <dbReference type="ChEBI" id="CHEBI:29108"/>
    </cofactor>
</comment>
<evidence type="ECO:0000256" key="1">
    <source>
        <dbReference type="ARBA" id="ARBA00001913"/>
    </source>
</evidence>
<evidence type="ECO:0000313" key="16">
    <source>
        <dbReference type="Proteomes" id="UP001149165"/>
    </source>
</evidence>
<feature type="active site" description="Proton donor" evidence="10">
    <location>
        <position position="170"/>
    </location>
</feature>
<keyword evidence="4 11" id="KW-0479">Metal-binding</keyword>
<evidence type="ECO:0000256" key="6">
    <source>
        <dbReference type="ARBA" id="ARBA00022837"/>
    </source>
</evidence>
<dbReference type="GO" id="GO:0004571">
    <property type="term" value="F:mannosyl-oligosaccharide 1,2-alpha-mannosidase activity"/>
    <property type="evidence" value="ECO:0007669"/>
    <property type="project" value="UniProtKB-EC"/>
</dbReference>
<comment type="catalytic activity">
    <reaction evidence="8">
        <text>N(4)-(alpha-D-Man-(1-&gt;2)-alpha-D-Man-(1-&gt;2)-alpha-D-Man-(1-&gt;3)-[alpha-D-Man-(1-&gt;3)-[alpha-D-Man-(1-&gt;2)-alpha-D-Man-(1-&gt;6)]-alpha-D-Man-(1-&gt;6)]-beta-D-Man-(1-&gt;4)-beta-D-GlcNAc-(1-&gt;4)-beta-D-GlcNAc)-L-asparaginyl-[protein] (N-glucan mannose isomer 8A1,2,3B1,3) + 3 H2O = N(4)-(alpha-D-Man-(1-&gt;3)-[alpha-D-Man-(1-&gt;3)-[alpha-D-Man-(1-&gt;6)]-alpha-D-Man-(1-&gt;6)]-beta-D-Man-(1-&gt;4)-beta-D-GlcNAc-(1-&gt;4)-beta-D-GlcNAc)-L-asparaginyl-[protein] (N-glucan mannose isomer 5A1,2) + 3 beta-D-mannose</text>
        <dbReference type="Rhea" id="RHEA:56028"/>
        <dbReference type="Rhea" id="RHEA-COMP:14358"/>
        <dbReference type="Rhea" id="RHEA-COMP:14367"/>
        <dbReference type="ChEBI" id="CHEBI:15377"/>
        <dbReference type="ChEBI" id="CHEBI:28563"/>
        <dbReference type="ChEBI" id="CHEBI:59087"/>
        <dbReference type="ChEBI" id="CHEBI:60628"/>
        <dbReference type="EC" id="3.2.1.113"/>
    </reaction>
</comment>
<comment type="caution">
    <text evidence="15">The sequence shown here is derived from an EMBL/GenBank/DDBJ whole genome shotgun (WGS) entry which is preliminary data.</text>
</comment>
<name>A0A9W9GC47_9EURO</name>
<evidence type="ECO:0000256" key="14">
    <source>
        <dbReference type="SAM" id="MobiDB-lite"/>
    </source>
</evidence>
<evidence type="ECO:0000313" key="15">
    <source>
        <dbReference type="EMBL" id="KAJ5115920.1"/>
    </source>
</evidence>
<gene>
    <name evidence="15" type="ORF">N7456_000268</name>
</gene>
<evidence type="ECO:0000256" key="4">
    <source>
        <dbReference type="ARBA" id="ARBA00022723"/>
    </source>
</evidence>
<proteinExistence type="inferred from homology"/>
<protein>
    <recommendedName>
        <fullName evidence="13">alpha-1,2-Mannosidase</fullName>
        <ecNumber evidence="13">3.2.1.-</ecNumber>
    </recommendedName>
</protein>
<feature type="active site" evidence="10">
    <location>
        <position position="483"/>
    </location>
</feature>
<dbReference type="GO" id="GO:0005509">
    <property type="term" value="F:calcium ion binding"/>
    <property type="evidence" value="ECO:0007669"/>
    <property type="project" value="InterPro"/>
</dbReference>
<feature type="active site" evidence="10">
    <location>
        <position position="311"/>
    </location>
</feature>
<keyword evidence="6 11" id="KW-0106">Calcium</keyword>
<dbReference type="EC" id="3.2.1.-" evidence="13"/>
<feature type="disulfide bond" evidence="12">
    <location>
        <begin position="378"/>
        <end position="421"/>
    </location>
</feature>
<dbReference type="SUPFAM" id="SSF48225">
    <property type="entry name" value="Seven-hairpin glycosidases"/>
    <property type="match status" value="1"/>
</dbReference>
<keyword evidence="16" id="KW-1185">Reference proteome</keyword>
<comment type="similarity">
    <text evidence="3 13">Belongs to the glycosyl hydrolase 47 family.</text>
</comment>
<keyword evidence="7 12" id="KW-1015">Disulfide bond</keyword>
<dbReference type="InterPro" id="IPR012341">
    <property type="entry name" value="6hp_glycosidase-like_sf"/>
</dbReference>
<feature type="active site" description="Proton donor" evidence="10">
    <location>
        <position position="435"/>
    </location>
</feature>
<evidence type="ECO:0000256" key="2">
    <source>
        <dbReference type="ARBA" id="ARBA00004922"/>
    </source>
</evidence>
<evidence type="ECO:0000256" key="11">
    <source>
        <dbReference type="PIRSR" id="PIRSR601382-2"/>
    </source>
</evidence>
<dbReference type="EMBL" id="JAPQKH010000001">
    <property type="protein sequence ID" value="KAJ5115920.1"/>
    <property type="molecule type" value="Genomic_DNA"/>
</dbReference>
<evidence type="ECO:0000256" key="8">
    <source>
        <dbReference type="ARBA" id="ARBA00047669"/>
    </source>
</evidence>
<sequence>MSSNESSQEERPQQGSSAKSFRWRGSLGRRWVLRSVIAGLAGLSTSLYMSNVTIASAVDYFDLGSITLDSTLDHFRPIGKDFYWNDAREEVKDAFVVSWDAYAEHAWGQDIYHPISMTGEQMSPTGLGWMIVDSLDTLMIMNLTEQLSDARKWLNRGLSYDQDQDVNTFETTIRMLGGLLSAHYLSTQLPDISSRRDYVYLQKAIDLADRLLVAYETPSGIPYASVNIGKREGLPSHADGGASSTAEATTLQIEMKYLAQLTGNEDYWRKAENVMKVIDDQLMQDGLLPIFVHPDSGRFQYPEIRLGSRGDSYYEYLVKQYLHTCGNEPIYSEMWEEALQGIQRNLVTTTKHSNLQIIAELPQGIGSTLSPKMDHLVCYLPGSIAIGVTEGKTEKEARKLPTWNAQKEEQMKLARELMKTCWAMYAVTNSGLSPEIAWFEADEADLVPFAGLKPRPRSSNNVKNWKKDINIRPLDAHNLQRPETVESLFLMFRVTEDPIYRKWGLEIFKAFQNHTKLEGGKGYTSLDDVTKNPPTQRDNMESFWLAETLKYLYLLFSPREYLPLTEVVFNTEAHPFPRLKHPKFQTGWKRKERSSFPF</sequence>
<dbReference type="Pfam" id="PF01532">
    <property type="entry name" value="Glyco_hydro_47"/>
    <property type="match status" value="1"/>
</dbReference>
<dbReference type="InterPro" id="IPR001382">
    <property type="entry name" value="Glyco_hydro_47"/>
</dbReference>
<comment type="catalytic activity">
    <reaction evidence="9">
        <text>N(4)-(alpha-D-Man-(1-&gt;2)-alpha-D-Man-(1-&gt;2)-alpha-D-Man-(1-&gt;3)-[alpha-D-Man-(1-&gt;2)-alpha-D-Man-(1-&gt;3)-[alpha-D-Man-(1-&gt;2)-alpha-D-Man-(1-&gt;6)]-alpha-D-Man-(1-&gt;6)]-beta-D-Man-(1-&gt;4)-beta-D-GlcNAc-(1-&gt;4)-beta-D-GlcNAc)-L-asparaginyl-[protein] (N-glucan mannose isomer 9A1,2,3B1,2,3) + 4 H2O = N(4)-(alpha-D-Man-(1-&gt;3)-[alpha-D-Man-(1-&gt;3)-[alpha-D-Man-(1-&gt;6)]-alpha-D-Man-(1-&gt;6)]-beta-D-Man-(1-&gt;4)-beta-D-GlcNAc-(1-&gt;4)-beta-D-GlcNAc)-L-asparaginyl-[protein] (N-glucan mannose isomer 5A1,2) + 4 beta-D-mannose</text>
        <dbReference type="Rhea" id="RHEA:56008"/>
        <dbReference type="Rhea" id="RHEA-COMP:14356"/>
        <dbReference type="Rhea" id="RHEA-COMP:14367"/>
        <dbReference type="ChEBI" id="CHEBI:15377"/>
        <dbReference type="ChEBI" id="CHEBI:28563"/>
        <dbReference type="ChEBI" id="CHEBI:59087"/>
        <dbReference type="ChEBI" id="CHEBI:139493"/>
        <dbReference type="EC" id="3.2.1.113"/>
    </reaction>
</comment>
<dbReference type="GO" id="GO:0005783">
    <property type="term" value="C:endoplasmic reticulum"/>
    <property type="evidence" value="ECO:0007669"/>
    <property type="project" value="TreeGrafter"/>
</dbReference>
<keyword evidence="5 13" id="KW-0378">Hydrolase</keyword>
<evidence type="ECO:0000256" key="13">
    <source>
        <dbReference type="RuleBase" id="RU361193"/>
    </source>
</evidence>
<dbReference type="GO" id="GO:0016020">
    <property type="term" value="C:membrane"/>
    <property type="evidence" value="ECO:0007669"/>
    <property type="project" value="InterPro"/>
</dbReference>
<evidence type="ECO:0000256" key="5">
    <source>
        <dbReference type="ARBA" id="ARBA00022801"/>
    </source>
</evidence>
<evidence type="ECO:0000256" key="12">
    <source>
        <dbReference type="PIRSR" id="PIRSR601382-3"/>
    </source>
</evidence>
<feature type="binding site" evidence="11">
    <location>
        <position position="571"/>
    </location>
    <ligand>
        <name>Ca(2+)</name>
        <dbReference type="ChEBI" id="CHEBI:29108"/>
    </ligand>
</feature>
<dbReference type="InterPro" id="IPR036026">
    <property type="entry name" value="Seven-hairpin_glycosidases"/>
</dbReference>
<dbReference type="PANTHER" id="PTHR11742">
    <property type="entry name" value="MANNOSYL-OLIGOSACCHARIDE ALPHA-1,2-MANNOSIDASE-RELATED"/>
    <property type="match status" value="1"/>
</dbReference>
<dbReference type="PANTHER" id="PTHR11742:SF55">
    <property type="entry name" value="ENDOPLASMIC RETICULUM MANNOSYL-OLIGOSACCHARIDE 1,2-ALPHA-MANNOSIDASE"/>
    <property type="match status" value="1"/>
</dbReference>
<reference evidence="15" key="1">
    <citation type="submission" date="2022-11" db="EMBL/GenBank/DDBJ databases">
        <authorList>
            <person name="Petersen C."/>
        </authorList>
    </citation>
    <scope>NUCLEOTIDE SEQUENCE</scope>
    <source>
        <strain evidence="15">IBT 30069</strain>
    </source>
</reference>
<organism evidence="15 16">
    <name type="scientific">Penicillium angulare</name>
    <dbReference type="NCBI Taxonomy" id="116970"/>
    <lineage>
        <taxon>Eukaryota</taxon>
        <taxon>Fungi</taxon>
        <taxon>Dikarya</taxon>
        <taxon>Ascomycota</taxon>
        <taxon>Pezizomycotina</taxon>
        <taxon>Eurotiomycetes</taxon>
        <taxon>Eurotiomycetidae</taxon>
        <taxon>Eurotiales</taxon>
        <taxon>Aspergillaceae</taxon>
        <taxon>Penicillium</taxon>
    </lineage>
</organism>
<feature type="region of interest" description="Disordered" evidence="14">
    <location>
        <begin position="1"/>
        <end position="21"/>
    </location>
</feature>
<evidence type="ECO:0000256" key="3">
    <source>
        <dbReference type="ARBA" id="ARBA00007658"/>
    </source>
</evidence>
<dbReference type="PRINTS" id="PR00747">
    <property type="entry name" value="GLYHDRLASE47"/>
</dbReference>
<evidence type="ECO:0000256" key="7">
    <source>
        <dbReference type="ARBA" id="ARBA00023157"/>
    </source>
</evidence>
<evidence type="ECO:0000256" key="10">
    <source>
        <dbReference type="PIRSR" id="PIRSR601382-1"/>
    </source>
</evidence>
<dbReference type="InterPro" id="IPR050749">
    <property type="entry name" value="Glycosyl_Hydrolase_47"/>
</dbReference>
<dbReference type="GO" id="GO:0005975">
    <property type="term" value="P:carbohydrate metabolic process"/>
    <property type="evidence" value="ECO:0007669"/>
    <property type="project" value="InterPro"/>
</dbReference>